<organism evidence="1 2">
    <name type="scientific">Nostoc sphaeroides CCNUC1</name>
    <dbReference type="NCBI Taxonomy" id="2653204"/>
    <lineage>
        <taxon>Bacteria</taxon>
        <taxon>Bacillati</taxon>
        <taxon>Cyanobacteriota</taxon>
        <taxon>Cyanophyceae</taxon>
        <taxon>Nostocales</taxon>
        <taxon>Nostocaceae</taxon>
        <taxon>Nostoc</taxon>
    </lineage>
</organism>
<dbReference type="AlphaFoldDB" id="A0A5P8VZZ2"/>
<accession>A0A5P8VZZ2</accession>
<dbReference type="KEGG" id="nsh:GXM_03470"/>
<keyword evidence="2" id="KW-1185">Reference proteome</keyword>
<name>A0A5P8VZZ2_9NOSO</name>
<reference evidence="1 2" key="1">
    <citation type="submission" date="2019-10" db="EMBL/GenBank/DDBJ databases">
        <title>Genomic and transcriptomic insights into the perfect genentic adaptation of a filamentous nitrogen-fixing cyanobacterium to rice fields.</title>
        <authorList>
            <person name="Chen Z."/>
        </authorList>
    </citation>
    <scope>NUCLEOTIDE SEQUENCE [LARGE SCALE GENOMIC DNA]</scope>
    <source>
        <strain evidence="1">CCNUC1</strain>
    </source>
</reference>
<protein>
    <submittedName>
        <fullName evidence="1">Uncharacterized protein</fullName>
    </submittedName>
</protein>
<evidence type="ECO:0000313" key="1">
    <source>
        <dbReference type="EMBL" id="QFS45990.1"/>
    </source>
</evidence>
<gene>
    <name evidence="1" type="ORF">GXM_03470</name>
</gene>
<sequence length="37" mass="4371">MYIALDNCFKYIYLGFLCMAPFIRNINKIIALKNLND</sequence>
<proteinExistence type="predicted"/>
<evidence type="ECO:0000313" key="2">
    <source>
        <dbReference type="Proteomes" id="UP000326678"/>
    </source>
</evidence>
<dbReference type="Proteomes" id="UP000326678">
    <property type="component" value="Chromosome Gxm1"/>
</dbReference>
<dbReference type="EMBL" id="CP045226">
    <property type="protein sequence ID" value="QFS45990.1"/>
    <property type="molecule type" value="Genomic_DNA"/>
</dbReference>